<feature type="domain" description="RlpA-like protein double-psi beta-barrel" evidence="2">
    <location>
        <begin position="72"/>
        <end position="164"/>
    </location>
</feature>
<gene>
    <name evidence="3" type="ORF">UCREL1_4734</name>
</gene>
<dbReference type="OMA" id="NTNAYTH"/>
<dbReference type="InterPro" id="IPR036908">
    <property type="entry name" value="RlpA-like_sf"/>
</dbReference>
<reference evidence="4" key="1">
    <citation type="journal article" date="2013" name="Genome Announc.">
        <title>Draft genome sequence of the grapevine dieback fungus Eutypa lata UCR-EL1.</title>
        <authorList>
            <person name="Blanco-Ulate B."/>
            <person name="Rolshausen P.E."/>
            <person name="Cantu D."/>
        </authorList>
    </citation>
    <scope>NUCLEOTIDE SEQUENCE [LARGE SCALE GENOMIC DNA]</scope>
    <source>
        <strain evidence="4">UCR-EL1</strain>
    </source>
</reference>
<keyword evidence="4" id="KW-1185">Reference proteome</keyword>
<dbReference type="KEGG" id="ela:UCREL1_4734"/>
<evidence type="ECO:0000313" key="3">
    <source>
        <dbReference type="EMBL" id="EMR68252.1"/>
    </source>
</evidence>
<proteinExistence type="predicted"/>
<dbReference type="AlphaFoldDB" id="M7SVE8"/>
<dbReference type="Gene3D" id="2.40.40.10">
    <property type="entry name" value="RlpA-like domain"/>
    <property type="match status" value="1"/>
</dbReference>
<dbReference type="Proteomes" id="UP000012174">
    <property type="component" value="Unassembled WGS sequence"/>
</dbReference>
<keyword evidence="1" id="KW-0732">Signal</keyword>
<organism evidence="3 4">
    <name type="scientific">Eutypa lata (strain UCR-EL1)</name>
    <name type="common">Grapevine dieback disease fungus</name>
    <name type="synonym">Eutypa armeniacae</name>
    <dbReference type="NCBI Taxonomy" id="1287681"/>
    <lineage>
        <taxon>Eukaryota</taxon>
        <taxon>Fungi</taxon>
        <taxon>Dikarya</taxon>
        <taxon>Ascomycota</taxon>
        <taxon>Pezizomycotina</taxon>
        <taxon>Sordariomycetes</taxon>
        <taxon>Xylariomycetidae</taxon>
        <taxon>Xylariales</taxon>
        <taxon>Diatrypaceae</taxon>
        <taxon>Eutypa</taxon>
    </lineage>
</organism>
<name>M7SVE8_EUTLA</name>
<dbReference type="EMBL" id="KB706273">
    <property type="protein sequence ID" value="EMR68252.1"/>
    <property type="molecule type" value="Genomic_DNA"/>
</dbReference>
<dbReference type="STRING" id="1287681.M7SVE8"/>
<dbReference type="CDD" id="cd22191">
    <property type="entry name" value="DPBB_RlpA_EXP_N-like"/>
    <property type="match status" value="1"/>
</dbReference>
<dbReference type="eggNOG" id="ENOG502S2E4">
    <property type="taxonomic scope" value="Eukaryota"/>
</dbReference>
<protein>
    <submittedName>
        <fullName evidence="3">Putative riboflavin-aldehyde forming enzyme protein</fullName>
    </submittedName>
</protein>
<dbReference type="InterPro" id="IPR009009">
    <property type="entry name" value="RlpA-like_DPBB"/>
</dbReference>
<dbReference type="PANTHER" id="PTHR31836">
    <property type="match status" value="1"/>
</dbReference>
<dbReference type="Pfam" id="PF03330">
    <property type="entry name" value="DPBB_1"/>
    <property type="match status" value="1"/>
</dbReference>
<dbReference type="HOGENOM" id="CLU_047639_6_1_1"/>
<dbReference type="InterPro" id="IPR051477">
    <property type="entry name" value="Expansin_CellWall"/>
</dbReference>
<dbReference type="OrthoDB" id="406505at2759"/>
<evidence type="ECO:0000256" key="1">
    <source>
        <dbReference type="ARBA" id="ARBA00022729"/>
    </source>
</evidence>
<evidence type="ECO:0000259" key="2">
    <source>
        <dbReference type="Pfam" id="PF03330"/>
    </source>
</evidence>
<sequence length="168" mass="17834">MPLKEAGSLRLTIIRGDPVNESIANHTQANIPPINISANANTNTNAYTHTMAFKKFILALAYATSSVVAFSGDATYYTPGVGACGENNGPSDHVVALPVSQYGNCPNPNDCPSCKKSINIHYKGKTVTAAVKDKCPGCSGDSIDLSPAVFEQLEKLDVGRIQVTWDYA</sequence>
<evidence type="ECO:0000313" key="4">
    <source>
        <dbReference type="Proteomes" id="UP000012174"/>
    </source>
</evidence>
<dbReference type="PANTHER" id="PTHR31836:SF28">
    <property type="entry name" value="SRCR DOMAIN-CONTAINING PROTEIN-RELATED"/>
    <property type="match status" value="1"/>
</dbReference>
<dbReference type="SUPFAM" id="SSF50685">
    <property type="entry name" value="Barwin-like endoglucanases"/>
    <property type="match status" value="1"/>
</dbReference>
<accession>M7SVE8</accession>